<dbReference type="GO" id="GO:0046872">
    <property type="term" value="F:metal ion binding"/>
    <property type="evidence" value="ECO:0007669"/>
    <property type="project" value="UniProtKB-KW"/>
</dbReference>
<dbReference type="AlphaFoldDB" id="A0A1G8DHM7"/>
<evidence type="ECO:0000313" key="6">
    <source>
        <dbReference type="Proteomes" id="UP000198822"/>
    </source>
</evidence>
<evidence type="ECO:0000313" key="5">
    <source>
        <dbReference type="EMBL" id="SDH57207.1"/>
    </source>
</evidence>
<evidence type="ECO:0000259" key="4">
    <source>
        <dbReference type="Pfam" id="PF03328"/>
    </source>
</evidence>
<keyword evidence="2" id="KW-0479">Metal-binding</keyword>
<dbReference type="InterPro" id="IPR005000">
    <property type="entry name" value="Aldolase/citrate-lyase_domain"/>
</dbReference>
<organism evidence="5 6">
    <name type="scientific">Agrococcus jejuensis</name>
    <dbReference type="NCBI Taxonomy" id="399736"/>
    <lineage>
        <taxon>Bacteria</taxon>
        <taxon>Bacillati</taxon>
        <taxon>Actinomycetota</taxon>
        <taxon>Actinomycetes</taxon>
        <taxon>Micrococcales</taxon>
        <taxon>Microbacteriaceae</taxon>
        <taxon>Agrococcus</taxon>
    </lineage>
</organism>
<accession>A0A1G8DHM7</accession>
<comment type="similarity">
    <text evidence="1">Belongs to the HpcH/HpaI aldolase family.</text>
</comment>
<dbReference type="PANTHER" id="PTHR30502:SF0">
    <property type="entry name" value="PHOSPHOENOLPYRUVATE CARBOXYLASE FAMILY PROTEIN"/>
    <property type="match status" value="1"/>
</dbReference>
<dbReference type="OrthoDB" id="86160at2"/>
<dbReference type="InterPro" id="IPR050251">
    <property type="entry name" value="HpcH-HpaI_aldolase"/>
</dbReference>
<dbReference type="SUPFAM" id="SSF51621">
    <property type="entry name" value="Phosphoenolpyruvate/pyruvate domain"/>
    <property type="match status" value="1"/>
</dbReference>
<sequence length="262" mass="27087">MPFHGLRDRVRDDVVVATCAMIPSPTVIEALSGTGFHAVLIDAEHSPIAIDTLEHLVRAADVAPIPAIVRVPEVGSYIARALDLGAAGLIVPRIETVEEAREVVDRARYAPEGRRGTGPGRGSAYGAAMVDHVARANGEILVGIQIETALGLANADDILAVPGIDVVVIGPFDLATSLGVAMGSPEHQAAIGTIRDTAKRHGVAYGAFTIADAEVAPYLADGATLLMVGADIMSVVAGARASWAGVEQQLATRGAREEVAAR</sequence>
<dbReference type="EMBL" id="LT629695">
    <property type="protein sequence ID" value="SDH57207.1"/>
    <property type="molecule type" value="Genomic_DNA"/>
</dbReference>
<dbReference type="PANTHER" id="PTHR30502">
    <property type="entry name" value="2-KETO-3-DEOXY-L-RHAMNONATE ALDOLASE"/>
    <property type="match status" value="1"/>
</dbReference>
<dbReference type="InterPro" id="IPR015813">
    <property type="entry name" value="Pyrv/PenolPyrv_kinase-like_dom"/>
</dbReference>
<dbReference type="GO" id="GO:0016832">
    <property type="term" value="F:aldehyde-lyase activity"/>
    <property type="evidence" value="ECO:0007669"/>
    <property type="project" value="TreeGrafter"/>
</dbReference>
<gene>
    <name evidence="5" type="ORF">SAMN04489720_1652</name>
</gene>
<reference evidence="6" key="1">
    <citation type="submission" date="2016-10" db="EMBL/GenBank/DDBJ databases">
        <authorList>
            <person name="Varghese N."/>
            <person name="Submissions S."/>
        </authorList>
    </citation>
    <scope>NUCLEOTIDE SEQUENCE [LARGE SCALE GENOMIC DNA]</scope>
    <source>
        <strain evidence="6">DSM 22002</strain>
    </source>
</reference>
<name>A0A1G8DHM7_9MICO</name>
<keyword evidence="3" id="KW-0456">Lyase</keyword>
<dbReference type="RefSeq" id="WP_092504081.1">
    <property type="nucleotide sequence ID" value="NZ_LT629695.1"/>
</dbReference>
<dbReference type="Proteomes" id="UP000198822">
    <property type="component" value="Chromosome I"/>
</dbReference>
<dbReference type="Gene3D" id="3.20.20.60">
    <property type="entry name" value="Phosphoenolpyruvate-binding domains"/>
    <property type="match status" value="1"/>
</dbReference>
<dbReference type="STRING" id="399736.SAMN04489720_1652"/>
<evidence type="ECO:0000256" key="2">
    <source>
        <dbReference type="ARBA" id="ARBA00022723"/>
    </source>
</evidence>
<evidence type="ECO:0000256" key="1">
    <source>
        <dbReference type="ARBA" id="ARBA00005568"/>
    </source>
</evidence>
<feature type="domain" description="HpcH/HpaI aldolase/citrate lyase" evidence="4">
    <location>
        <begin position="24"/>
        <end position="236"/>
    </location>
</feature>
<dbReference type="InterPro" id="IPR040442">
    <property type="entry name" value="Pyrv_kinase-like_dom_sf"/>
</dbReference>
<evidence type="ECO:0000256" key="3">
    <source>
        <dbReference type="ARBA" id="ARBA00023239"/>
    </source>
</evidence>
<keyword evidence="6" id="KW-1185">Reference proteome</keyword>
<protein>
    <submittedName>
        <fullName evidence="5">4-hydroxy-2-oxoheptanedioate aldolase</fullName>
    </submittedName>
</protein>
<dbReference type="Pfam" id="PF03328">
    <property type="entry name" value="HpcH_HpaI"/>
    <property type="match status" value="1"/>
</dbReference>
<dbReference type="GO" id="GO:0005737">
    <property type="term" value="C:cytoplasm"/>
    <property type="evidence" value="ECO:0007669"/>
    <property type="project" value="TreeGrafter"/>
</dbReference>
<proteinExistence type="inferred from homology"/>